<protein>
    <recommendedName>
        <fullName evidence="2">4Fe-4S ferredoxin-type domain-containing protein</fullName>
    </recommendedName>
</protein>
<dbReference type="RefSeq" id="WP_079410447.1">
    <property type="nucleotide sequence ID" value="NZ_MZGW01000001.1"/>
</dbReference>
<feature type="domain" description="4Fe-4S ferredoxin-type" evidence="2">
    <location>
        <begin position="117"/>
        <end position="152"/>
    </location>
</feature>
<feature type="domain" description="4Fe-4S ferredoxin-type" evidence="2">
    <location>
        <begin position="30"/>
        <end position="63"/>
    </location>
</feature>
<name>A0A1V4IAF6_9FIRM</name>
<evidence type="ECO:0000256" key="1">
    <source>
        <dbReference type="SAM" id="Phobius"/>
    </source>
</evidence>
<sequence length="166" mass="18769">MKTKHKSHMKWSWIFMMLFIILSVVDIRFGVLGFVCMIVPMYHAVKGRGKVHCSHYCPRGSLLGNFLKNISMDNNLPKSFKSKTVKNTMLILMMTMLTISLVHAGPDITKIGFSLFRFMMASLLVGIIMGIIFKPRSWCQVCPMGHATGLIDSQIKKSKSPSKKNI</sequence>
<dbReference type="OrthoDB" id="9786132at2"/>
<keyword evidence="4" id="KW-1185">Reference proteome</keyword>
<keyword evidence="1" id="KW-0812">Transmembrane</keyword>
<comment type="caution">
    <text evidence="3">The sequence shown here is derived from an EMBL/GenBank/DDBJ whole genome shotgun (WGS) entry which is preliminary data.</text>
</comment>
<dbReference type="Pfam" id="PF12801">
    <property type="entry name" value="Fer4_5"/>
    <property type="match status" value="2"/>
</dbReference>
<dbReference type="InterPro" id="IPR017896">
    <property type="entry name" value="4Fe4S_Fe-S-bd"/>
</dbReference>
<reference evidence="3 4" key="1">
    <citation type="submission" date="2017-03" db="EMBL/GenBank/DDBJ databases">
        <title>Genome sequence of Clostridium thermoalcaliphilum DSM 7309.</title>
        <authorList>
            <person name="Poehlein A."/>
            <person name="Daniel R."/>
        </authorList>
    </citation>
    <scope>NUCLEOTIDE SEQUENCE [LARGE SCALE GENOMIC DNA]</scope>
    <source>
        <strain evidence="3 4">DSM 7309</strain>
    </source>
</reference>
<evidence type="ECO:0000313" key="4">
    <source>
        <dbReference type="Proteomes" id="UP000190140"/>
    </source>
</evidence>
<organism evidence="3 4">
    <name type="scientific">Alkalithermobacter paradoxus</name>
    <dbReference type="NCBI Taxonomy" id="29349"/>
    <lineage>
        <taxon>Bacteria</taxon>
        <taxon>Bacillati</taxon>
        <taxon>Bacillota</taxon>
        <taxon>Clostridia</taxon>
        <taxon>Peptostreptococcales</taxon>
        <taxon>Tepidibacteraceae</taxon>
        <taxon>Alkalithermobacter</taxon>
    </lineage>
</organism>
<dbReference type="Proteomes" id="UP000190140">
    <property type="component" value="Unassembled WGS sequence"/>
</dbReference>
<accession>A0A1V4IAF6</accession>
<feature type="transmembrane region" description="Helical" evidence="1">
    <location>
        <begin position="111"/>
        <end position="133"/>
    </location>
</feature>
<proteinExistence type="predicted"/>
<feature type="transmembrane region" description="Helical" evidence="1">
    <location>
        <begin position="88"/>
        <end position="105"/>
    </location>
</feature>
<keyword evidence="1" id="KW-1133">Transmembrane helix</keyword>
<gene>
    <name evidence="3" type="ORF">CLOTH_02700</name>
</gene>
<evidence type="ECO:0000259" key="2">
    <source>
        <dbReference type="Pfam" id="PF12801"/>
    </source>
</evidence>
<dbReference type="AlphaFoldDB" id="A0A1V4IAF6"/>
<dbReference type="STRING" id="29349.CLOTH_02700"/>
<evidence type="ECO:0000313" key="3">
    <source>
        <dbReference type="EMBL" id="OPJ56988.1"/>
    </source>
</evidence>
<keyword evidence="1" id="KW-0472">Membrane</keyword>
<dbReference type="EMBL" id="MZGW01000001">
    <property type="protein sequence ID" value="OPJ56988.1"/>
    <property type="molecule type" value="Genomic_DNA"/>
</dbReference>
<feature type="transmembrane region" description="Helical" evidence="1">
    <location>
        <begin position="12"/>
        <end position="39"/>
    </location>
</feature>